<sequence>MSPVPNPTIVFTSNPQGVPVPGEHLVYRNDITIDPDHVPLNGGILTKTISLGVDPYLRNRMYYEYKPNTPFLGHGVGVVIRSENANYQVGQHIHTPDYPFAHYAVFGADANLRVLKEEGLPWTTYLGVLGLAGQTAWVGYRAFAHAKKGETIYVSTGAGVVGSVICQVAKAEGLRVISSAGSDSKVEFLKELGVDVAFNYKKQDIATVLKENGGVDIYWDNVGGKALETAMGCMNKWGRVIICGFISEYNLSPSEYHGNQSMLQVLVKNLTISGYVVFDALDKFGDFNFWSEVPTLVKEGKLKVKEQVSNNLEDSMQMLVDSLVGTNDGKGVIALK</sequence>
<dbReference type="HOGENOM" id="CLU_026673_29_1_1"/>
<protein>
    <recommendedName>
        <fullName evidence="6">Enoyl reductase (ER) domain-containing protein</fullName>
    </recommendedName>
</protein>
<feature type="domain" description="Oxidoreductase N-terminal" evidence="3">
    <location>
        <begin position="9"/>
        <end position="95"/>
    </location>
</feature>
<dbReference type="Gene3D" id="3.90.180.10">
    <property type="entry name" value="Medium-chain alcohol dehydrogenases, catalytic domain"/>
    <property type="match status" value="1"/>
</dbReference>
<dbReference type="GO" id="GO:0016628">
    <property type="term" value="F:oxidoreductase activity, acting on the CH-CH group of donors, NAD or NADP as acceptor"/>
    <property type="evidence" value="ECO:0007669"/>
    <property type="project" value="InterPro"/>
</dbReference>
<keyword evidence="5" id="KW-1185">Reference proteome</keyword>
<evidence type="ECO:0000313" key="5">
    <source>
        <dbReference type="Proteomes" id="UP000054248"/>
    </source>
</evidence>
<dbReference type="FunFam" id="3.40.50.720:FF:000121">
    <property type="entry name" value="Prostaglandin reductase 2"/>
    <property type="match status" value="1"/>
</dbReference>
<proteinExistence type="predicted"/>
<gene>
    <name evidence="4" type="ORF">M407DRAFT_69639</name>
</gene>
<evidence type="ECO:0000259" key="2">
    <source>
        <dbReference type="Pfam" id="PF00107"/>
    </source>
</evidence>
<dbReference type="Proteomes" id="UP000054248">
    <property type="component" value="Unassembled WGS sequence"/>
</dbReference>
<dbReference type="AlphaFoldDB" id="A0A0C3QR21"/>
<reference evidence="4 5" key="1">
    <citation type="submission" date="2014-04" db="EMBL/GenBank/DDBJ databases">
        <authorList>
            <consortium name="DOE Joint Genome Institute"/>
            <person name="Kuo A."/>
            <person name="Girlanda M."/>
            <person name="Perotto S."/>
            <person name="Kohler A."/>
            <person name="Nagy L.G."/>
            <person name="Floudas D."/>
            <person name="Copeland A."/>
            <person name="Barry K.W."/>
            <person name="Cichocki N."/>
            <person name="Veneault-Fourrey C."/>
            <person name="LaButti K."/>
            <person name="Lindquist E.A."/>
            <person name="Lipzen A."/>
            <person name="Lundell T."/>
            <person name="Morin E."/>
            <person name="Murat C."/>
            <person name="Sun H."/>
            <person name="Tunlid A."/>
            <person name="Henrissat B."/>
            <person name="Grigoriev I.V."/>
            <person name="Hibbett D.S."/>
            <person name="Martin F."/>
            <person name="Nordberg H.P."/>
            <person name="Cantor M.N."/>
            <person name="Hua S.X."/>
        </authorList>
    </citation>
    <scope>NUCLEOTIDE SEQUENCE [LARGE SCALE GENOMIC DNA]</scope>
    <source>
        <strain evidence="4 5">MUT 4182</strain>
    </source>
</reference>
<reference evidence="5" key="2">
    <citation type="submission" date="2015-01" db="EMBL/GenBank/DDBJ databases">
        <title>Evolutionary Origins and Diversification of the Mycorrhizal Mutualists.</title>
        <authorList>
            <consortium name="DOE Joint Genome Institute"/>
            <consortium name="Mycorrhizal Genomics Consortium"/>
            <person name="Kohler A."/>
            <person name="Kuo A."/>
            <person name="Nagy L.G."/>
            <person name="Floudas D."/>
            <person name="Copeland A."/>
            <person name="Barry K.W."/>
            <person name="Cichocki N."/>
            <person name="Veneault-Fourrey C."/>
            <person name="LaButti K."/>
            <person name="Lindquist E.A."/>
            <person name="Lipzen A."/>
            <person name="Lundell T."/>
            <person name="Morin E."/>
            <person name="Murat C."/>
            <person name="Riley R."/>
            <person name="Ohm R."/>
            <person name="Sun H."/>
            <person name="Tunlid A."/>
            <person name="Henrissat B."/>
            <person name="Grigoriev I.V."/>
            <person name="Hibbett D.S."/>
            <person name="Martin F."/>
        </authorList>
    </citation>
    <scope>NUCLEOTIDE SEQUENCE [LARGE SCALE GENOMIC DNA]</scope>
    <source>
        <strain evidence="5">MUT 4182</strain>
    </source>
</reference>
<dbReference type="Pfam" id="PF16884">
    <property type="entry name" value="ADH_N_2"/>
    <property type="match status" value="1"/>
</dbReference>
<dbReference type="SUPFAM" id="SSF51735">
    <property type="entry name" value="NAD(P)-binding Rossmann-fold domains"/>
    <property type="match status" value="1"/>
</dbReference>
<dbReference type="EMBL" id="KN822975">
    <property type="protein sequence ID" value="KIO30134.1"/>
    <property type="molecule type" value="Genomic_DNA"/>
</dbReference>
<evidence type="ECO:0008006" key="6">
    <source>
        <dbReference type="Google" id="ProtNLM"/>
    </source>
</evidence>
<evidence type="ECO:0000256" key="1">
    <source>
        <dbReference type="ARBA" id="ARBA00023002"/>
    </source>
</evidence>
<dbReference type="Gene3D" id="3.40.50.720">
    <property type="entry name" value="NAD(P)-binding Rossmann-like Domain"/>
    <property type="match status" value="1"/>
</dbReference>
<feature type="domain" description="Alcohol dehydrogenase-like C-terminal" evidence="2">
    <location>
        <begin position="161"/>
        <end position="279"/>
    </location>
</feature>
<accession>A0A0C3QR21</accession>
<dbReference type="InterPro" id="IPR013149">
    <property type="entry name" value="ADH-like_C"/>
</dbReference>
<dbReference type="CDD" id="cd05288">
    <property type="entry name" value="PGDH"/>
    <property type="match status" value="1"/>
</dbReference>
<dbReference type="InterPro" id="IPR045010">
    <property type="entry name" value="MDR_fam"/>
</dbReference>
<dbReference type="Pfam" id="PF00107">
    <property type="entry name" value="ADH_zinc_N"/>
    <property type="match status" value="1"/>
</dbReference>
<keyword evidence="1" id="KW-0560">Oxidoreductase</keyword>
<dbReference type="InterPro" id="IPR036291">
    <property type="entry name" value="NAD(P)-bd_dom_sf"/>
</dbReference>
<dbReference type="OrthoDB" id="809632at2759"/>
<dbReference type="SUPFAM" id="SSF50129">
    <property type="entry name" value="GroES-like"/>
    <property type="match status" value="1"/>
</dbReference>
<name>A0A0C3QR21_9AGAM</name>
<dbReference type="InterPro" id="IPR041694">
    <property type="entry name" value="ADH_N_2"/>
</dbReference>
<organism evidence="4 5">
    <name type="scientific">Tulasnella calospora MUT 4182</name>
    <dbReference type="NCBI Taxonomy" id="1051891"/>
    <lineage>
        <taxon>Eukaryota</taxon>
        <taxon>Fungi</taxon>
        <taxon>Dikarya</taxon>
        <taxon>Basidiomycota</taxon>
        <taxon>Agaricomycotina</taxon>
        <taxon>Agaricomycetes</taxon>
        <taxon>Cantharellales</taxon>
        <taxon>Tulasnellaceae</taxon>
        <taxon>Tulasnella</taxon>
    </lineage>
</organism>
<dbReference type="STRING" id="1051891.A0A0C3QR21"/>
<evidence type="ECO:0000313" key="4">
    <source>
        <dbReference type="EMBL" id="KIO30134.1"/>
    </source>
</evidence>
<dbReference type="InterPro" id="IPR011032">
    <property type="entry name" value="GroES-like_sf"/>
</dbReference>
<evidence type="ECO:0000259" key="3">
    <source>
        <dbReference type="Pfam" id="PF16884"/>
    </source>
</evidence>
<dbReference type="PANTHER" id="PTHR43205:SF7">
    <property type="entry name" value="PROSTAGLANDIN REDUCTASE 1"/>
    <property type="match status" value="1"/>
</dbReference>
<dbReference type="PANTHER" id="PTHR43205">
    <property type="entry name" value="PROSTAGLANDIN REDUCTASE"/>
    <property type="match status" value="1"/>
</dbReference>